<sequence>MLSRAAIRTSQAVAGRRAFHSSPSRFSSPYHYPEGPYSNLPFNPKGKFFGVGYWTSMAVFFFAPFGIATWQTYKPK</sequence>
<dbReference type="EMBL" id="JAWCUI010000014">
    <property type="protein sequence ID" value="KAL1898916.1"/>
    <property type="molecule type" value="Genomic_DNA"/>
</dbReference>
<dbReference type="InterPro" id="IPR004202">
    <property type="entry name" value="COX7C/Cox8"/>
</dbReference>
<dbReference type="PANTHER" id="PTHR13313:SF0">
    <property type="entry name" value="CYTOCHROME C OXIDASE SUBUNIT 7C, MITOCHONDRIAL"/>
    <property type="match status" value="1"/>
</dbReference>
<evidence type="ECO:0000256" key="2">
    <source>
        <dbReference type="ARBA" id="ARBA00004673"/>
    </source>
</evidence>
<name>A0ABR3ZFS2_9PEZI</name>
<evidence type="ECO:0000256" key="7">
    <source>
        <dbReference type="ARBA" id="ARBA00022989"/>
    </source>
</evidence>
<evidence type="ECO:0000313" key="11">
    <source>
        <dbReference type="EMBL" id="KAL1898916.1"/>
    </source>
</evidence>
<evidence type="ECO:0000256" key="5">
    <source>
        <dbReference type="ARBA" id="ARBA00022792"/>
    </source>
</evidence>
<evidence type="ECO:0000256" key="6">
    <source>
        <dbReference type="ARBA" id="ARBA00022946"/>
    </source>
</evidence>
<organism evidence="11 12">
    <name type="scientific">Sporothrix stenoceras</name>
    <dbReference type="NCBI Taxonomy" id="5173"/>
    <lineage>
        <taxon>Eukaryota</taxon>
        <taxon>Fungi</taxon>
        <taxon>Dikarya</taxon>
        <taxon>Ascomycota</taxon>
        <taxon>Pezizomycotina</taxon>
        <taxon>Sordariomycetes</taxon>
        <taxon>Sordariomycetidae</taxon>
        <taxon>Ophiostomatales</taxon>
        <taxon>Ophiostomataceae</taxon>
        <taxon>Sporothrix</taxon>
    </lineage>
</organism>
<dbReference type="Pfam" id="PF02935">
    <property type="entry name" value="COX7C"/>
    <property type="match status" value="1"/>
</dbReference>
<evidence type="ECO:0000256" key="1">
    <source>
        <dbReference type="ARBA" id="ARBA00004434"/>
    </source>
</evidence>
<keyword evidence="4 10" id="KW-0812">Transmembrane</keyword>
<keyword evidence="12" id="KW-1185">Reference proteome</keyword>
<evidence type="ECO:0000256" key="10">
    <source>
        <dbReference type="RuleBase" id="RU368123"/>
    </source>
</evidence>
<dbReference type="InterPro" id="IPR036636">
    <property type="entry name" value="COX7C/Cox8_sf"/>
</dbReference>
<keyword evidence="8 10" id="KW-0496">Mitochondrion</keyword>
<gene>
    <name evidence="11" type="ORF">Sste5346_003327</name>
</gene>
<comment type="similarity">
    <text evidence="3 10">Belongs to the cytochrome c oxidase VIIc family.</text>
</comment>
<keyword evidence="9 10" id="KW-0472">Membrane</keyword>
<keyword evidence="6 10" id="KW-0809">Transit peptide</keyword>
<comment type="caution">
    <text evidence="11">The sequence shown here is derived from an EMBL/GenBank/DDBJ whole genome shotgun (WGS) entry which is preliminary data.</text>
</comment>
<dbReference type="Gene3D" id="4.10.49.10">
    <property type="entry name" value="Cytochrome c oxidase subunit VIIc"/>
    <property type="match status" value="1"/>
</dbReference>
<evidence type="ECO:0000313" key="12">
    <source>
        <dbReference type="Proteomes" id="UP001583186"/>
    </source>
</evidence>
<protein>
    <recommendedName>
        <fullName evidence="10">Cytochrome c oxidase subunit 8, mitochondrial</fullName>
    </recommendedName>
    <alternativeName>
        <fullName evidence="10">Cytochrome c oxidase polypeptide VIII</fullName>
    </alternativeName>
</protein>
<comment type="pathway">
    <text evidence="2 10">Energy metabolism; oxidative phosphorylation.</text>
</comment>
<evidence type="ECO:0000256" key="4">
    <source>
        <dbReference type="ARBA" id="ARBA00022692"/>
    </source>
</evidence>
<reference evidence="11 12" key="1">
    <citation type="journal article" date="2024" name="IMA Fungus">
        <title>IMA Genome - F19 : A genome assembly and annotation guide to empower mycologists, including annotated draft genome sequences of Ceratocystis pirilliformis, Diaporthe australafricana, Fusarium ophioides, Paecilomyces lecythidis, and Sporothrix stenoceras.</title>
        <authorList>
            <person name="Aylward J."/>
            <person name="Wilson A.M."/>
            <person name="Visagie C.M."/>
            <person name="Spraker J."/>
            <person name="Barnes I."/>
            <person name="Buitendag C."/>
            <person name="Ceriani C."/>
            <person name="Del Mar Angel L."/>
            <person name="du Plessis D."/>
            <person name="Fuchs T."/>
            <person name="Gasser K."/>
            <person name="Kramer D."/>
            <person name="Li W."/>
            <person name="Munsamy K."/>
            <person name="Piso A."/>
            <person name="Price J.L."/>
            <person name="Sonnekus B."/>
            <person name="Thomas C."/>
            <person name="van der Nest A."/>
            <person name="van Dijk A."/>
            <person name="van Heerden A."/>
            <person name="van Vuuren N."/>
            <person name="Yilmaz N."/>
            <person name="Duong T.A."/>
            <person name="van der Merwe N.A."/>
            <person name="Wingfield M.J."/>
            <person name="Wingfield B.D."/>
        </authorList>
    </citation>
    <scope>NUCLEOTIDE SEQUENCE [LARGE SCALE GENOMIC DNA]</scope>
    <source>
        <strain evidence="11 12">CMW 5346</strain>
    </source>
</reference>
<comment type="subunit">
    <text evidence="10">Component of the cytochrome c oxidase (complex IV, CIV), a multisubunit enzyme composed of a catalytic core of 3 subunits and several supernumerary subunits. The complex exists as a monomer or a dimer and forms supercomplexes (SCs) in the inner mitochondrial membrane with ubiquinol-cytochrome c oxidoreductase (cytochrome b-c1 complex, complex III, CIII).</text>
</comment>
<evidence type="ECO:0000256" key="9">
    <source>
        <dbReference type="ARBA" id="ARBA00023136"/>
    </source>
</evidence>
<dbReference type="Proteomes" id="UP001583186">
    <property type="component" value="Unassembled WGS sequence"/>
</dbReference>
<dbReference type="PANTHER" id="PTHR13313">
    <property type="entry name" value="CYTOCHROME C OXIDASE SUBUNIT VIIC"/>
    <property type="match status" value="1"/>
</dbReference>
<evidence type="ECO:0000256" key="8">
    <source>
        <dbReference type="ARBA" id="ARBA00023128"/>
    </source>
</evidence>
<accession>A0ABR3ZFS2</accession>
<comment type="subcellular location">
    <subcellularLocation>
        <location evidence="1 10">Mitochondrion inner membrane</location>
        <topology evidence="1 10">Single-pass membrane protein</topology>
    </subcellularLocation>
</comment>
<feature type="transmembrane region" description="Helical" evidence="10">
    <location>
        <begin position="51"/>
        <end position="70"/>
    </location>
</feature>
<evidence type="ECO:0000256" key="3">
    <source>
        <dbReference type="ARBA" id="ARBA00010514"/>
    </source>
</evidence>
<keyword evidence="7 10" id="KW-1133">Transmembrane helix</keyword>
<keyword evidence="5 10" id="KW-0999">Mitochondrion inner membrane</keyword>
<proteinExistence type="inferred from homology"/>
<comment type="function">
    <text evidence="10">Component of the cytochrome c oxidase, the last enzyme in the mitochondrial electron transport chain which drives oxidative phosphorylation. The respiratory chain contains 3 multisubunit complexes succinate dehydrogenase (complex II, CII), ubiquinol-cytochrome c oxidoreductase (cytochrome b-c1 complex, complex III, CIII) and cytochrome c oxidase (complex IV, CIV), that cooperate to transfer electrons derived from NADH and succinate to molecular oxygen, creating an electrochemical gradient over the inner membrane that drives transmembrane transport and the ATP synthase. Cytochrome c oxidase is the component of the respiratory chain that catalyzes the reduction of oxygen to water. Electrons originating from reduced cytochrome c in the intermembrane space (IMS) are transferred via the dinuclear copper A center (CU(A)) of subunit 2 and heme A of subunit 1 to the active site in subunit 1, a binuclear center (BNC) formed by heme A3 and copper B (CU(B)). The BNC reduces molecular oxygen to 2 water molecules using 4 electrons from cytochrome c in the IMS and 4 protons from the mitochondrial matrix.</text>
</comment>